<sequence length="292" mass="30394">AQSGAAVDRDGAGAGGDLRADRARLRDDLRRDRRDQSGAGRVPDARRVAGGHLLAAGLAAGDGGGRRGGGDDARRRAGAAAGAAPGPQRVGPDVDHHHDRRLDRSARWSAAAVGDRPLPAAPLYRGTGPTTRRGNRAAAGFVDRRRSGAVGGGAVALLQSDAARQGAARLRDQPHRRATDGGAARADGHPRLRARRRAGGAGGRGDCAQDQRHLRHGLRPWPEGLRRGDYRWADQPGRGGGRRAADRRAGGGRGRDQVGLQGGGGLRDPGDCLAGAPLWPLRRRRGERGGPV</sequence>
<dbReference type="AlphaFoldDB" id="A0A6J4UXC4"/>
<evidence type="ECO:0000256" key="1">
    <source>
        <dbReference type="SAM" id="MobiDB-lite"/>
    </source>
</evidence>
<reference evidence="2" key="1">
    <citation type="submission" date="2020-02" db="EMBL/GenBank/DDBJ databases">
        <authorList>
            <person name="Meier V. D."/>
        </authorList>
    </citation>
    <scope>NUCLEOTIDE SEQUENCE</scope>
    <source>
        <strain evidence="2">AVDCRST_MAG88</strain>
    </source>
</reference>
<feature type="non-terminal residue" evidence="2">
    <location>
        <position position="292"/>
    </location>
</feature>
<feature type="compositionally biased region" description="Basic and acidic residues" evidence="1">
    <location>
        <begin position="169"/>
        <end position="179"/>
    </location>
</feature>
<feature type="compositionally biased region" description="Low complexity" evidence="1">
    <location>
        <begin position="48"/>
        <end position="59"/>
    </location>
</feature>
<name>A0A6J4UXC4_9BACT</name>
<feature type="compositionally biased region" description="Basic and acidic residues" evidence="1">
    <location>
        <begin position="92"/>
        <end position="106"/>
    </location>
</feature>
<feature type="compositionally biased region" description="Basic and acidic residues" evidence="1">
    <location>
        <begin position="243"/>
        <end position="256"/>
    </location>
</feature>
<feature type="compositionally biased region" description="Basic and acidic residues" evidence="1">
    <location>
        <begin position="18"/>
        <end position="36"/>
    </location>
</feature>
<accession>A0A6J4UXC4</accession>
<feature type="compositionally biased region" description="Basic and acidic residues" evidence="1">
    <location>
        <begin position="64"/>
        <end position="75"/>
    </location>
</feature>
<protein>
    <submittedName>
        <fullName evidence="2">High-affinity branched-chain amino acid transport system permease protein LivH</fullName>
    </submittedName>
</protein>
<proteinExistence type="predicted"/>
<feature type="compositionally biased region" description="Low complexity" evidence="1">
    <location>
        <begin position="125"/>
        <end position="140"/>
    </location>
</feature>
<feature type="region of interest" description="Disordered" evidence="1">
    <location>
        <begin position="163"/>
        <end position="292"/>
    </location>
</feature>
<evidence type="ECO:0000313" key="2">
    <source>
        <dbReference type="EMBL" id="CAA9560700.1"/>
    </source>
</evidence>
<gene>
    <name evidence="2" type="ORF">AVDCRST_MAG88-1483</name>
</gene>
<organism evidence="2">
    <name type="scientific">uncultured Thermomicrobiales bacterium</name>
    <dbReference type="NCBI Taxonomy" id="1645740"/>
    <lineage>
        <taxon>Bacteria</taxon>
        <taxon>Pseudomonadati</taxon>
        <taxon>Thermomicrobiota</taxon>
        <taxon>Thermomicrobia</taxon>
        <taxon>Thermomicrobiales</taxon>
        <taxon>environmental samples</taxon>
    </lineage>
</organism>
<dbReference type="EMBL" id="CADCWM010000458">
    <property type="protein sequence ID" value="CAA9560700.1"/>
    <property type="molecule type" value="Genomic_DNA"/>
</dbReference>
<feature type="non-terminal residue" evidence="2">
    <location>
        <position position="1"/>
    </location>
</feature>
<feature type="region of interest" description="Disordered" evidence="1">
    <location>
        <begin position="1"/>
        <end position="148"/>
    </location>
</feature>